<accession>A0A327WP98</accession>
<dbReference type="RefSeq" id="WP_111629973.1">
    <property type="nucleotide sequence ID" value="NZ_QLMC01000005.1"/>
</dbReference>
<protein>
    <submittedName>
        <fullName evidence="1">Uncharacterized protein</fullName>
    </submittedName>
</protein>
<organism evidence="1 2">
    <name type="scientific">Larkinella arboricola</name>
    <dbReference type="NCBI Taxonomy" id="643671"/>
    <lineage>
        <taxon>Bacteria</taxon>
        <taxon>Pseudomonadati</taxon>
        <taxon>Bacteroidota</taxon>
        <taxon>Cytophagia</taxon>
        <taxon>Cytophagales</taxon>
        <taxon>Spirosomataceae</taxon>
        <taxon>Larkinella</taxon>
    </lineage>
</organism>
<dbReference type="OrthoDB" id="964226at2"/>
<name>A0A327WP98_LARAB</name>
<keyword evidence="2" id="KW-1185">Reference proteome</keyword>
<dbReference type="AlphaFoldDB" id="A0A327WP98"/>
<dbReference type="Proteomes" id="UP000248790">
    <property type="component" value="Unassembled WGS sequence"/>
</dbReference>
<dbReference type="EMBL" id="QLMC01000005">
    <property type="protein sequence ID" value="RAJ94044.1"/>
    <property type="molecule type" value="Genomic_DNA"/>
</dbReference>
<proteinExistence type="predicted"/>
<sequence length="114" mass="12061">MESHSTATDLLDKTIDSLAHGPGVSVSETNTDLLQQWIGILNESENTRDLAGKLSQLQEAVTQSSPDPATINGLMTEIADAVQEFSGEIGPEGELPSQLQGLATALRTASEELQ</sequence>
<comment type="caution">
    <text evidence="1">The sequence shown here is derived from an EMBL/GenBank/DDBJ whole genome shotgun (WGS) entry which is preliminary data.</text>
</comment>
<reference evidence="1 2" key="1">
    <citation type="submission" date="2018-06" db="EMBL/GenBank/DDBJ databases">
        <title>Genomic Encyclopedia of Archaeal and Bacterial Type Strains, Phase II (KMG-II): from individual species to whole genera.</title>
        <authorList>
            <person name="Goeker M."/>
        </authorList>
    </citation>
    <scope>NUCLEOTIDE SEQUENCE [LARGE SCALE GENOMIC DNA]</scope>
    <source>
        <strain evidence="1 2">DSM 21851</strain>
    </source>
</reference>
<gene>
    <name evidence="1" type="ORF">LX87_03928</name>
</gene>
<evidence type="ECO:0000313" key="2">
    <source>
        <dbReference type="Proteomes" id="UP000248790"/>
    </source>
</evidence>
<evidence type="ECO:0000313" key="1">
    <source>
        <dbReference type="EMBL" id="RAJ94044.1"/>
    </source>
</evidence>